<evidence type="ECO:0000313" key="1">
    <source>
        <dbReference type="EMBL" id="GKY89253.1"/>
    </source>
</evidence>
<proteinExistence type="predicted"/>
<dbReference type="Proteomes" id="UP001144205">
    <property type="component" value="Unassembled WGS sequence"/>
</dbReference>
<gene>
    <name evidence="1" type="ORF">STA1M1_31220</name>
</gene>
<accession>A0ABQ5LXB1</accession>
<dbReference type="RefSeq" id="WP_281843281.1">
    <property type="nucleotide sequence ID" value="NZ_BROH01000010.1"/>
</dbReference>
<dbReference type="EMBL" id="BROH01000010">
    <property type="protein sequence ID" value="GKY89253.1"/>
    <property type="molecule type" value="Genomic_DNA"/>
</dbReference>
<comment type="caution">
    <text evidence="1">The sequence shown here is derived from an EMBL/GenBank/DDBJ whole genome shotgun (WGS) entry which is preliminary data.</text>
</comment>
<organism evidence="1 2">
    <name type="scientific">Sinisalibacter aestuarii</name>
    <dbReference type="NCBI Taxonomy" id="2949426"/>
    <lineage>
        <taxon>Bacteria</taxon>
        <taxon>Pseudomonadati</taxon>
        <taxon>Pseudomonadota</taxon>
        <taxon>Alphaproteobacteria</taxon>
        <taxon>Rhodobacterales</taxon>
        <taxon>Roseobacteraceae</taxon>
        <taxon>Sinisalibacter</taxon>
    </lineage>
</organism>
<evidence type="ECO:0000313" key="2">
    <source>
        <dbReference type="Proteomes" id="UP001144205"/>
    </source>
</evidence>
<name>A0ABQ5LXB1_9RHOB</name>
<keyword evidence="2" id="KW-1185">Reference proteome</keyword>
<reference evidence="1" key="1">
    <citation type="journal article" date="2023" name="Int. J. Syst. Evol. Microbiol.">
        <title>Sinisalibacter aestuarii sp. nov., isolated from estuarine sediment of the Arakawa River.</title>
        <authorList>
            <person name="Arafat S.T."/>
            <person name="Hirano S."/>
            <person name="Sato A."/>
            <person name="Takeuchi K."/>
            <person name="Yasuda T."/>
            <person name="Terahara T."/>
            <person name="Hamada M."/>
            <person name="Kobayashi T."/>
        </authorList>
    </citation>
    <scope>NUCLEOTIDE SEQUENCE</scope>
    <source>
        <strain evidence="1">B-399</strain>
    </source>
</reference>
<sequence>MILRKSKKGRNPELVRPYRQRTCELGSSPRWARDMGSDLDPKEHGLKPVHCRDVACLVHI</sequence>
<protein>
    <submittedName>
        <fullName evidence="1">Uncharacterized protein</fullName>
    </submittedName>
</protein>